<reference evidence="2 3" key="1">
    <citation type="submission" date="2021-01" db="EMBL/GenBank/DDBJ databases">
        <title>WGS of actinomycetes isolated from Thailand.</title>
        <authorList>
            <person name="Thawai C."/>
        </authorList>
    </citation>
    <scope>NUCLEOTIDE SEQUENCE [LARGE SCALE GENOMIC DNA]</scope>
    <source>
        <strain evidence="2 3">CA1R205</strain>
    </source>
</reference>
<sequence length="217" mass="25186">MRYETLIDHPVEGIFPYLVKPDLVVKWASNAADDGDAASSKRVSKASWPEISQLVPKVSGPPAEGAEYDVELNSDNEPSTRVIEMYDEPYGATVRFSIPSKRVRRFYRLMPVSNGTKFSVVEYQYHDSTKDRILLLLREPFWIFALPFLRRFHEPRRKVVEDDVTKLRKVISGDAEAESERHRKQQEERQQRVNITRLDQGKTRLPREDFGMGFGDR</sequence>
<dbReference type="RefSeq" id="WP_201881276.1">
    <property type="nucleotide sequence ID" value="NZ_JAERRF010000030.1"/>
</dbReference>
<gene>
    <name evidence="2" type="ORF">JK363_34165</name>
</gene>
<comment type="caution">
    <text evidence="2">The sequence shown here is derived from an EMBL/GenBank/DDBJ whole genome shotgun (WGS) entry which is preliminary data.</text>
</comment>
<evidence type="ECO:0000256" key="1">
    <source>
        <dbReference type="SAM" id="MobiDB-lite"/>
    </source>
</evidence>
<organism evidence="2 3">
    <name type="scientific">Streptomyces coffeae</name>
    <dbReference type="NCBI Taxonomy" id="621382"/>
    <lineage>
        <taxon>Bacteria</taxon>
        <taxon>Bacillati</taxon>
        <taxon>Actinomycetota</taxon>
        <taxon>Actinomycetes</taxon>
        <taxon>Kitasatosporales</taxon>
        <taxon>Streptomycetaceae</taxon>
        <taxon>Streptomyces</taxon>
    </lineage>
</organism>
<dbReference type="Proteomes" id="UP000634229">
    <property type="component" value="Unassembled WGS sequence"/>
</dbReference>
<feature type="compositionally biased region" description="Basic and acidic residues" evidence="1">
    <location>
        <begin position="178"/>
        <end position="191"/>
    </location>
</feature>
<dbReference type="SUPFAM" id="SSF55961">
    <property type="entry name" value="Bet v1-like"/>
    <property type="match status" value="1"/>
</dbReference>
<name>A0ABS1NPD5_9ACTN</name>
<proteinExistence type="predicted"/>
<accession>A0ABS1NPD5</accession>
<dbReference type="EMBL" id="JAERRF010000030">
    <property type="protein sequence ID" value="MBL1101606.1"/>
    <property type="molecule type" value="Genomic_DNA"/>
</dbReference>
<evidence type="ECO:0000313" key="3">
    <source>
        <dbReference type="Proteomes" id="UP000634229"/>
    </source>
</evidence>
<evidence type="ECO:0008006" key="4">
    <source>
        <dbReference type="Google" id="ProtNLM"/>
    </source>
</evidence>
<feature type="region of interest" description="Disordered" evidence="1">
    <location>
        <begin position="175"/>
        <end position="217"/>
    </location>
</feature>
<evidence type="ECO:0000313" key="2">
    <source>
        <dbReference type="EMBL" id="MBL1101606.1"/>
    </source>
</evidence>
<protein>
    <recommendedName>
        <fullName evidence="4">SRPBCC family protein</fullName>
    </recommendedName>
</protein>
<keyword evidence="3" id="KW-1185">Reference proteome</keyword>
<feature type="compositionally biased region" description="Basic and acidic residues" evidence="1">
    <location>
        <begin position="199"/>
        <end position="217"/>
    </location>
</feature>